<dbReference type="GO" id="GO:0005524">
    <property type="term" value="F:ATP binding"/>
    <property type="evidence" value="ECO:0007669"/>
    <property type="project" value="InterPro"/>
</dbReference>
<dbReference type="InterPro" id="IPR000719">
    <property type="entry name" value="Prot_kinase_dom"/>
</dbReference>
<dbReference type="InterPro" id="IPR053215">
    <property type="entry name" value="TKL_Ser/Thr_kinase"/>
</dbReference>
<dbReference type="STRING" id="5786.F1A4H4"/>
<evidence type="ECO:0000313" key="3">
    <source>
        <dbReference type="Proteomes" id="UP000001064"/>
    </source>
</evidence>
<gene>
    <name evidence="2" type="ORF">DICPUDRAFT_85033</name>
</gene>
<accession>F1A4H4</accession>
<dbReference type="RefSeq" id="XP_003294571.1">
    <property type="nucleotide sequence ID" value="XM_003294523.1"/>
</dbReference>
<sequence>MTSKSRESVSFIKGLHRNKLRTIDAREIPLYKRPLYIGKLGSFILKVQGDAVKTSSRTSVFFQGIYGLKPSFIKFYKDDGVKENEIKILLILGDVPFISKDTVFQNYLGNYLRKEGLELKHLARVDLVIQIACAIKYLHEKGILHCNISSDTVWLNGSLIQLAEFGVSKVTGTQDQNNILESSLYLDPRAKESKNYSIKSETYSFGVLMWEVMTSKPPIPYILENKRDYWLELVSSGVRLPLTGIQEEVAALIDDCWGDEPPSFGEIILKLKSIYKKSCNLTIE</sequence>
<reference evidence="3" key="1">
    <citation type="journal article" date="2011" name="Genome Biol.">
        <title>Comparative genomics of the social amoebae Dictyostelium discoideum and Dictyostelium purpureum.</title>
        <authorList>
            <consortium name="US DOE Joint Genome Institute (JGI-PGF)"/>
            <person name="Sucgang R."/>
            <person name="Kuo A."/>
            <person name="Tian X."/>
            <person name="Salerno W."/>
            <person name="Parikh A."/>
            <person name="Feasley C.L."/>
            <person name="Dalin E."/>
            <person name="Tu H."/>
            <person name="Huang E."/>
            <person name="Barry K."/>
            <person name="Lindquist E."/>
            <person name="Shapiro H."/>
            <person name="Bruce D."/>
            <person name="Schmutz J."/>
            <person name="Salamov A."/>
            <person name="Fey P."/>
            <person name="Gaudet P."/>
            <person name="Anjard C."/>
            <person name="Babu M.M."/>
            <person name="Basu S."/>
            <person name="Bushmanova Y."/>
            <person name="van der Wel H."/>
            <person name="Katoh-Kurasawa M."/>
            <person name="Dinh C."/>
            <person name="Coutinho P.M."/>
            <person name="Saito T."/>
            <person name="Elias M."/>
            <person name="Schaap P."/>
            <person name="Kay R.R."/>
            <person name="Henrissat B."/>
            <person name="Eichinger L."/>
            <person name="Rivero F."/>
            <person name="Putnam N.H."/>
            <person name="West C.M."/>
            <person name="Loomis W.F."/>
            <person name="Chisholm R.L."/>
            <person name="Shaulsky G."/>
            <person name="Strassmann J.E."/>
            <person name="Queller D.C."/>
            <person name="Kuspa A."/>
            <person name="Grigoriev I.V."/>
        </authorList>
    </citation>
    <scope>NUCLEOTIDE SEQUENCE [LARGE SCALE GENOMIC DNA]</scope>
    <source>
        <strain evidence="3">QSDP1</strain>
    </source>
</reference>
<dbReference type="PROSITE" id="PS50011">
    <property type="entry name" value="PROTEIN_KINASE_DOM"/>
    <property type="match status" value="1"/>
</dbReference>
<feature type="domain" description="Protein kinase" evidence="1">
    <location>
        <begin position="1"/>
        <end position="276"/>
    </location>
</feature>
<protein>
    <recommendedName>
        <fullName evidence="1">Protein kinase domain-containing protein</fullName>
    </recommendedName>
</protein>
<name>F1A4H4_DICPU</name>
<dbReference type="OrthoDB" id="25221at2759"/>
<dbReference type="VEuPathDB" id="AmoebaDB:DICPUDRAFT_85033"/>
<dbReference type="Proteomes" id="UP000001064">
    <property type="component" value="Unassembled WGS sequence"/>
</dbReference>
<dbReference type="InterPro" id="IPR001245">
    <property type="entry name" value="Ser-Thr/Tyr_kinase_cat_dom"/>
</dbReference>
<dbReference type="eggNOG" id="KOG0192">
    <property type="taxonomic scope" value="Eukaryota"/>
</dbReference>
<dbReference type="GO" id="GO:0004672">
    <property type="term" value="F:protein kinase activity"/>
    <property type="evidence" value="ECO:0007669"/>
    <property type="project" value="InterPro"/>
</dbReference>
<evidence type="ECO:0000259" key="1">
    <source>
        <dbReference type="PROSITE" id="PS50011"/>
    </source>
</evidence>
<proteinExistence type="predicted"/>
<dbReference type="AlphaFoldDB" id="F1A4H4"/>
<dbReference type="PANTHER" id="PTHR45756:SF1">
    <property type="entry name" value="PROTEIN KINASE DOMAIN CONTAINING PROTEIN"/>
    <property type="match status" value="1"/>
</dbReference>
<dbReference type="GeneID" id="10506951"/>
<dbReference type="InParanoid" id="F1A4H4"/>
<dbReference type="KEGG" id="dpp:DICPUDRAFT_85033"/>
<keyword evidence="3" id="KW-1185">Reference proteome</keyword>
<dbReference type="Gene3D" id="1.10.510.10">
    <property type="entry name" value="Transferase(Phosphotransferase) domain 1"/>
    <property type="match status" value="1"/>
</dbReference>
<dbReference type="PANTHER" id="PTHR45756">
    <property type="entry name" value="PALMITOYLTRANSFERASE"/>
    <property type="match status" value="1"/>
</dbReference>
<organism evidence="2 3">
    <name type="scientific">Dictyostelium purpureum</name>
    <name type="common">Slime mold</name>
    <dbReference type="NCBI Taxonomy" id="5786"/>
    <lineage>
        <taxon>Eukaryota</taxon>
        <taxon>Amoebozoa</taxon>
        <taxon>Evosea</taxon>
        <taxon>Eumycetozoa</taxon>
        <taxon>Dictyostelia</taxon>
        <taxon>Dictyosteliales</taxon>
        <taxon>Dictyosteliaceae</taxon>
        <taxon>Dictyostelium</taxon>
    </lineage>
</organism>
<dbReference type="Pfam" id="PF07714">
    <property type="entry name" value="PK_Tyr_Ser-Thr"/>
    <property type="match status" value="1"/>
</dbReference>
<dbReference type="EMBL" id="GL871521">
    <property type="protein sequence ID" value="EGC28906.1"/>
    <property type="molecule type" value="Genomic_DNA"/>
</dbReference>
<dbReference type="InterPro" id="IPR011009">
    <property type="entry name" value="Kinase-like_dom_sf"/>
</dbReference>
<evidence type="ECO:0000313" key="2">
    <source>
        <dbReference type="EMBL" id="EGC28906.1"/>
    </source>
</evidence>
<dbReference type="SUPFAM" id="SSF56112">
    <property type="entry name" value="Protein kinase-like (PK-like)"/>
    <property type="match status" value="1"/>
</dbReference>